<proteinExistence type="predicted"/>
<comment type="caution">
    <text evidence="1">The sequence shown here is derived from an EMBL/GenBank/DDBJ whole genome shotgun (WGS) entry which is preliminary data.</text>
</comment>
<name>X1FS61_9ZZZZ</name>
<protein>
    <submittedName>
        <fullName evidence="1">Uncharacterized protein</fullName>
    </submittedName>
</protein>
<gene>
    <name evidence="1" type="ORF">S03H2_02095</name>
</gene>
<reference evidence="1" key="1">
    <citation type="journal article" date="2014" name="Front. Microbiol.">
        <title>High frequency of phylogenetically diverse reductive dehalogenase-homologous genes in deep subseafloor sedimentary metagenomes.</title>
        <authorList>
            <person name="Kawai M."/>
            <person name="Futagami T."/>
            <person name="Toyoda A."/>
            <person name="Takaki Y."/>
            <person name="Nishi S."/>
            <person name="Hori S."/>
            <person name="Arai W."/>
            <person name="Tsubouchi T."/>
            <person name="Morono Y."/>
            <person name="Uchiyama I."/>
            <person name="Ito T."/>
            <person name="Fujiyama A."/>
            <person name="Inagaki F."/>
            <person name="Takami H."/>
        </authorList>
    </citation>
    <scope>NUCLEOTIDE SEQUENCE</scope>
    <source>
        <strain evidence="1">Expedition CK06-06</strain>
    </source>
</reference>
<evidence type="ECO:0000313" key="1">
    <source>
        <dbReference type="EMBL" id="GAH23588.1"/>
    </source>
</evidence>
<dbReference type="EMBL" id="BARU01000669">
    <property type="protein sequence ID" value="GAH23588.1"/>
    <property type="molecule type" value="Genomic_DNA"/>
</dbReference>
<accession>X1FS61</accession>
<dbReference type="AlphaFoldDB" id="X1FS61"/>
<organism evidence="1">
    <name type="scientific">marine sediment metagenome</name>
    <dbReference type="NCBI Taxonomy" id="412755"/>
    <lineage>
        <taxon>unclassified sequences</taxon>
        <taxon>metagenomes</taxon>
        <taxon>ecological metagenomes</taxon>
    </lineage>
</organism>
<sequence length="154" mass="17402">MVTWTTKDGRKHTQEITEAFKDILVNKEKEINQGGKMMDGAMQEQSSVARINDLLEEVDKEIHNLAHGIAEINIRLLPFIPPPKDEESKDLAKNLGAEIKTPRQEGWFVQTIVKLESLKNHLHEIDRGKIQKLKRATGLLEPESIESKGGESGR</sequence>